<dbReference type="AlphaFoldDB" id="A0AAV7PLI0"/>
<feature type="region of interest" description="Disordered" evidence="1">
    <location>
        <begin position="1"/>
        <end position="40"/>
    </location>
</feature>
<gene>
    <name evidence="2" type="ORF">NDU88_006338</name>
</gene>
<organism evidence="2 3">
    <name type="scientific">Pleurodeles waltl</name>
    <name type="common">Iberian ribbed newt</name>
    <dbReference type="NCBI Taxonomy" id="8319"/>
    <lineage>
        <taxon>Eukaryota</taxon>
        <taxon>Metazoa</taxon>
        <taxon>Chordata</taxon>
        <taxon>Craniata</taxon>
        <taxon>Vertebrata</taxon>
        <taxon>Euteleostomi</taxon>
        <taxon>Amphibia</taxon>
        <taxon>Batrachia</taxon>
        <taxon>Caudata</taxon>
        <taxon>Salamandroidea</taxon>
        <taxon>Salamandridae</taxon>
        <taxon>Pleurodelinae</taxon>
        <taxon>Pleurodeles</taxon>
    </lineage>
</organism>
<keyword evidence="3" id="KW-1185">Reference proteome</keyword>
<reference evidence="2" key="1">
    <citation type="journal article" date="2022" name="bioRxiv">
        <title>Sequencing and chromosome-scale assembly of the giantPleurodeles waltlgenome.</title>
        <authorList>
            <person name="Brown T."/>
            <person name="Elewa A."/>
            <person name="Iarovenko S."/>
            <person name="Subramanian E."/>
            <person name="Araus A.J."/>
            <person name="Petzold A."/>
            <person name="Susuki M."/>
            <person name="Suzuki K.-i.T."/>
            <person name="Hayashi T."/>
            <person name="Toyoda A."/>
            <person name="Oliveira C."/>
            <person name="Osipova E."/>
            <person name="Leigh N.D."/>
            <person name="Simon A."/>
            <person name="Yun M.H."/>
        </authorList>
    </citation>
    <scope>NUCLEOTIDE SEQUENCE</scope>
    <source>
        <strain evidence="2">20211129_DDA</strain>
        <tissue evidence="2">Liver</tissue>
    </source>
</reference>
<evidence type="ECO:0000313" key="3">
    <source>
        <dbReference type="Proteomes" id="UP001066276"/>
    </source>
</evidence>
<accession>A0AAV7PLI0</accession>
<sequence>MGTRISRFPKQSKIDRQRAQRALNDDAVAAGNPDIRVPENIKNENGLCVGRAEEEEDAEELSTPSAENEACGKDQKATHPYLGEEETQNTRDYPTKGQEGPKKLELCHVPGWMWMNQALQRDHDKKEYQNVIKET</sequence>
<comment type="caution">
    <text evidence="2">The sequence shown here is derived from an EMBL/GenBank/DDBJ whole genome shotgun (WGS) entry which is preliminary data.</text>
</comment>
<name>A0AAV7PLI0_PLEWA</name>
<dbReference type="EMBL" id="JANPWB010000011">
    <property type="protein sequence ID" value="KAJ1127945.1"/>
    <property type="molecule type" value="Genomic_DNA"/>
</dbReference>
<feature type="region of interest" description="Disordered" evidence="1">
    <location>
        <begin position="52"/>
        <end position="102"/>
    </location>
</feature>
<protein>
    <submittedName>
        <fullName evidence="2">Uncharacterized protein</fullName>
    </submittedName>
</protein>
<proteinExistence type="predicted"/>
<evidence type="ECO:0000313" key="2">
    <source>
        <dbReference type="EMBL" id="KAJ1127945.1"/>
    </source>
</evidence>
<dbReference type="Proteomes" id="UP001066276">
    <property type="component" value="Chromosome 7"/>
</dbReference>
<evidence type="ECO:0000256" key="1">
    <source>
        <dbReference type="SAM" id="MobiDB-lite"/>
    </source>
</evidence>